<dbReference type="RefSeq" id="WP_250096936.1">
    <property type="nucleotide sequence ID" value="NZ_JAKRYL010000012.1"/>
</dbReference>
<name>A0A9X2I5E9_9BACI</name>
<dbReference type="Proteomes" id="UP001139150">
    <property type="component" value="Unassembled WGS sequence"/>
</dbReference>
<evidence type="ECO:0008006" key="3">
    <source>
        <dbReference type="Google" id="ProtNLM"/>
    </source>
</evidence>
<organism evidence="1 2">
    <name type="scientific">Halalkalibacter alkaliphilus</name>
    <dbReference type="NCBI Taxonomy" id="2917993"/>
    <lineage>
        <taxon>Bacteria</taxon>
        <taxon>Bacillati</taxon>
        <taxon>Bacillota</taxon>
        <taxon>Bacilli</taxon>
        <taxon>Bacillales</taxon>
        <taxon>Bacillaceae</taxon>
        <taxon>Halalkalibacter</taxon>
    </lineage>
</organism>
<evidence type="ECO:0000313" key="1">
    <source>
        <dbReference type="EMBL" id="MCL7748043.1"/>
    </source>
</evidence>
<keyword evidence="2" id="KW-1185">Reference proteome</keyword>
<dbReference type="GO" id="GO:0000271">
    <property type="term" value="P:polysaccharide biosynthetic process"/>
    <property type="evidence" value="ECO:0007669"/>
    <property type="project" value="InterPro"/>
</dbReference>
<proteinExistence type="predicted"/>
<dbReference type="InterPro" id="IPR007833">
    <property type="entry name" value="Capsule_polysaccharide_synth"/>
</dbReference>
<protein>
    <recommendedName>
        <fullName evidence="3">Capsular polysaccharide biosynthesis protein</fullName>
    </recommendedName>
</protein>
<comment type="caution">
    <text evidence="1">The sequence shown here is derived from an EMBL/GenBank/DDBJ whole genome shotgun (WGS) entry which is preliminary data.</text>
</comment>
<gene>
    <name evidence="1" type="ORF">MF646_13005</name>
</gene>
<evidence type="ECO:0000313" key="2">
    <source>
        <dbReference type="Proteomes" id="UP001139150"/>
    </source>
</evidence>
<reference evidence="1" key="1">
    <citation type="submission" date="2022-02" db="EMBL/GenBank/DDBJ databases">
        <title>Halalkalibacter sp. nov. isolated from Lonar Lake, India.</title>
        <authorList>
            <person name="Joshi A."/>
            <person name="Thite S."/>
            <person name="Lodha T."/>
        </authorList>
    </citation>
    <scope>NUCLEOTIDE SEQUENCE</scope>
    <source>
        <strain evidence="1">MEB205</strain>
    </source>
</reference>
<dbReference type="Pfam" id="PF05159">
    <property type="entry name" value="Capsule_synth"/>
    <property type="match status" value="3"/>
</dbReference>
<dbReference type="AlphaFoldDB" id="A0A9X2I5E9"/>
<dbReference type="CDD" id="cd16440">
    <property type="entry name" value="beta_Kdo_transferase_KpsC_1"/>
    <property type="match status" value="1"/>
</dbReference>
<accession>A0A9X2I5E9</accession>
<dbReference type="EMBL" id="JAKRYL010000012">
    <property type="protein sequence ID" value="MCL7748043.1"/>
    <property type="molecule type" value="Genomic_DNA"/>
</dbReference>
<dbReference type="GO" id="GO:0015774">
    <property type="term" value="P:polysaccharide transport"/>
    <property type="evidence" value="ECO:0007669"/>
    <property type="project" value="InterPro"/>
</dbReference>
<sequence>MKKKVFKLLRNVLGNKNYNRMRNYYIKNGPKNSNDIEIAYLFGVSEEQKKNLELLYNDQYKFESLNTKKITKNMLIRTLRSNNISYFITERGRNRAILNFAAEHDVPVKIVKEGYIRPVDFSSLIPSNVSLEIRDFKQEDDRLIQMLNDSKNINDTKLLERSRSVISQLKELEVKKSENELSEKQNRKKVLVVGEQEFVKLLNNQQVKDMNTLDLVMLAKYENPDSDILYLPYFNQSSDNPSQYNTISQNAYMIEDAKSINQVIQRVNKVYTFSSLIGFKAILNDIKVVTFGTPFYAGWGLTEDRVSIENRNLTLTKEALFASYCLLNSKYIHPFKHEEIEIEELVNLISISQLVNRKAKSTEDSNPDSIKDEVFLLGFDSEKQELMRNYLSENEVINIDKNQGLGKFRKLLDSTPKGKAIIWTGENTEKSLGVDNTPKLIDIVLQKEYSKVYVDNGLINYNKYNKKLLSPFSIVLDKEDQPYRNNTKTKLNALLNSYDEANNDNLLERADNLITQLRSNIDTSCNHDLELLFTTDSEGVKRSVVLVLGVNNAVINDYSVGDNISSLDLIWIAKLENPEAHIIFKAGDENFESDELLETINKLATIVEEQTDISEFISVVDKVYTKDSPNALVALVADKTVITFGSPFYAGWGLTEDRKKIENRSRTLSIKELVGVSLIKYPLYINPFTKDKIEVEESVLLQEKVGSIESKYDISLMKKSETEGDDTSRSSNNHYYDLKEDLETKKVGIVSPGLKKMANLDKLLPAEVVFDPAGDQIEELDYVGGWGLKPGYKDARVFAEKHGVPYLAMEDGFLRSVGLGVDGAPSLSFSLDDVGVYYDASKPSRLENILNSTGWETKELIDDAKKAIQLIKENYLSKYNTGRIMDPSEFRQNGRKRVLVVDQTLGDMSIALGLGSQQSFINMFYKAKQENPGADIYVKVHPDVIAGKKQGNIQNLKEDEHTIILSEGTNPLSLLENMDAVYVVTSQMGFEALLLGKEVHCFGMPFYAGWGITHDELNLDRRTKNRSLEELFAASYMLYCTYLNPKTGKRGTIFDVIDHILENK</sequence>